<gene>
    <name evidence="15" type="ORF">CALCODRAFT_479816</name>
</gene>
<dbReference type="GO" id="GO:0004826">
    <property type="term" value="F:phenylalanine-tRNA ligase activity"/>
    <property type="evidence" value="ECO:0007669"/>
    <property type="project" value="UniProtKB-EC"/>
</dbReference>
<keyword evidence="9" id="KW-0496">Mitochondrion</keyword>
<dbReference type="STRING" id="1353952.A0A165J990"/>
<dbReference type="Proteomes" id="UP000076842">
    <property type="component" value="Unassembled WGS sequence"/>
</dbReference>
<protein>
    <recommendedName>
        <fullName evidence="3">phenylalanine--tRNA ligase</fullName>
        <ecNumber evidence="3">6.1.1.20</ecNumber>
    </recommendedName>
    <alternativeName>
        <fullName evidence="11">Phenylalanyl-tRNA synthetase</fullName>
    </alternativeName>
</protein>
<dbReference type="InterPro" id="IPR002319">
    <property type="entry name" value="Phenylalanyl-tRNA_Synthase"/>
</dbReference>
<dbReference type="InterPro" id="IPR036690">
    <property type="entry name" value="Fdx_antiC-bd_sf"/>
</dbReference>
<organism evidence="15 16">
    <name type="scientific">Calocera cornea HHB12733</name>
    <dbReference type="NCBI Taxonomy" id="1353952"/>
    <lineage>
        <taxon>Eukaryota</taxon>
        <taxon>Fungi</taxon>
        <taxon>Dikarya</taxon>
        <taxon>Basidiomycota</taxon>
        <taxon>Agaricomycotina</taxon>
        <taxon>Dacrymycetes</taxon>
        <taxon>Dacrymycetales</taxon>
        <taxon>Dacrymycetaceae</taxon>
        <taxon>Calocera</taxon>
    </lineage>
</organism>
<dbReference type="NCBIfam" id="TIGR00469">
    <property type="entry name" value="pheS_mito"/>
    <property type="match status" value="1"/>
</dbReference>
<dbReference type="InterPro" id="IPR045864">
    <property type="entry name" value="aa-tRNA-synth_II/BPL/LPL"/>
</dbReference>
<evidence type="ECO:0000256" key="2">
    <source>
        <dbReference type="ARBA" id="ARBA00008226"/>
    </source>
</evidence>
<keyword evidence="10 15" id="KW-0030">Aminoacyl-tRNA synthetase</keyword>
<keyword evidence="5" id="KW-0547">Nucleotide-binding</keyword>
<comment type="catalytic activity">
    <reaction evidence="12">
        <text>tRNA(Phe) + L-phenylalanine + ATP = L-phenylalanyl-tRNA(Phe) + AMP + diphosphate + H(+)</text>
        <dbReference type="Rhea" id="RHEA:19413"/>
        <dbReference type="Rhea" id="RHEA-COMP:9668"/>
        <dbReference type="Rhea" id="RHEA-COMP:9699"/>
        <dbReference type="ChEBI" id="CHEBI:15378"/>
        <dbReference type="ChEBI" id="CHEBI:30616"/>
        <dbReference type="ChEBI" id="CHEBI:33019"/>
        <dbReference type="ChEBI" id="CHEBI:58095"/>
        <dbReference type="ChEBI" id="CHEBI:78442"/>
        <dbReference type="ChEBI" id="CHEBI:78531"/>
        <dbReference type="ChEBI" id="CHEBI:456215"/>
        <dbReference type="EC" id="6.1.1.20"/>
    </reaction>
</comment>
<dbReference type="SUPFAM" id="SSF54991">
    <property type="entry name" value="Anticodon-binding domain of PheRS"/>
    <property type="match status" value="1"/>
</dbReference>
<evidence type="ECO:0000256" key="10">
    <source>
        <dbReference type="ARBA" id="ARBA00023146"/>
    </source>
</evidence>
<feature type="domain" description="Aminoacyl-transfer RNA synthetases class-II family profile" evidence="13">
    <location>
        <begin position="149"/>
        <end position="350"/>
    </location>
</feature>
<dbReference type="PROSITE" id="PS51447">
    <property type="entry name" value="FDX_ACB"/>
    <property type="match status" value="1"/>
</dbReference>
<dbReference type="EC" id="6.1.1.20" evidence="3"/>
<dbReference type="InterPro" id="IPR004530">
    <property type="entry name" value="Phe-tRNA-synth_IIc_mito"/>
</dbReference>
<evidence type="ECO:0000256" key="6">
    <source>
        <dbReference type="ARBA" id="ARBA00022840"/>
    </source>
</evidence>
<dbReference type="SMART" id="SM00896">
    <property type="entry name" value="FDX-ACB"/>
    <property type="match status" value="1"/>
</dbReference>
<evidence type="ECO:0000256" key="9">
    <source>
        <dbReference type="ARBA" id="ARBA00023128"/>
    </source>
</evidence>
<evidence type="ECO:0000256" key="5">
    <source>
        <dbReference type="ARBA" id="ARBA00022741"/>
    </source>
</evidence>
<evidence type="ECO:0000259" key="13">
    <source>
        <dbReference type="PROSITE" id="PS50862"/>
    </source>
</evidence>
<dbReference type="GO" id="GO:0006432">
    <property type="term" value="P:phenylalanyl-tRNA aminoacylation"/>
    <property type="evidence" value="ECO:0007669"/>
    <property type="project" value="InterPro"/>
</dbReference>
<keyword evidence="4" id="KW-0436">Ligase</keyword>
<dbReference type="PANTHER" id="PTHR11538:SF41">
    <property type="entry name" value="PHENYLALANINE--TRNA LIGASE, MITOCHONDRIAL"/>
    <property type="match status" value="1"/>
</dbReference>
<dbReference type="PROSITE" id="PS50862">
    <property type="entry name" value="AA_TRNA_LIGASE_II"/>
    <property type="match status" value="1"/>
</dbReference>
<accession>A0A165J990</accession>
<dbReference type="PANTHER" id="PTHR11538">
    <property type="entry name" value="PHENYLALANYL-TRNA SYNTHETASE"/>
    <property type="match status" value="1"/>
</dbReference>
<keyword evidence="16" id="KW-1185">Reference proteome</keyword>
<evidence type="ECO:0000259" key="14">
    <source>
        <dbReference type="PROSITE" id="PS51447"/>
    </source>
</evidence>
<comment type="subcellular location">
    <subcellularLocation>
        <location evidence="1">Mitochondrion matrix</location>
    </subcellularLocation>
</comment>
<sequence>MLQVARARPWRPLCAQSIQARRRYVHAPRQRTVTVLGETYPTDDYTNLPPTIAELLERRLHVTPPHPLNTIRKLIASHFEGFKSYDDLPAVVTPALNFDSLGFPPDHPGRARGQSYYINRGIMLRTHTSAHEVDIYRQTPRSGGWLCTADVYRRDEIDRSHYPAFHQTEGARLVNVADMDKLKAENEELRRGIKASRIIMEDCPDFDAITNPLQASHLPETVLPMAQNLKLRITTLFMSIFPPSTTPLHVRWTPDIFPWTSPSFQLEVRYRDAWLELLGCGIILDDTIARGGHNPAEERSWAFGMGIERIAMPLFGVPDIRLFWSKDERFWKQFKDGQVSKFQEFSKYPPVERDIAFWLPVGMAKPHAASHAAGGEVGGWEENDLWDIIREVGGDLVEDVKIFDDFWNEAKGRRSLAIRITFRSMERSLERAEVNEITDEITAKLTARLAVEIR</sequence>
<evidence type="ECO:0000313" key="15">
    <source>
        <dbReference type="EMBL" id="KZT61542.1"/>
    </source>
</evidence>
<dbReference type="SUPFAM" id="SSF55681">
    <property type="entry name" value="Class II aaRS and biotin synthetases"/>
    <property type="match status" value="1"/>
</dbReference>
<dbReference type="Gene3D" id="3.30.70.380">
    <property type="entry name" value="Ferrodoxin-fold anticodon-binding domain"/>
    <property type="match status" value="1"/>
</dbReference>
<dbReference type="GO" id="GO:0005524">
    <property type="term" value="F:ATP binding"/>
    <property type="evidence" value="ECO:0007669"/>
    <property type="project" value="UniProtKB-KW"/>
</dbReference>
<name>A0A165J990_9BASI</name>
<reference evidence="15 16" key="1">
    <citation type="journal article" date="2016" name="Mol. Biol. Evol.">
        <title>Comparative Genomics of Early-Diverging Mushroom-Forming Fungi Provides Insights into the Origins of Lignocellulose Decay Capabilities.</title>
        <authorList>
            <person name="Nagy L.G."/>
            <person name="Riley R."/>
            <person name="Tritt A."/>
            <person name="Adam C."/>
            <person name="Daum C."/>
            <person name="Floudas D."/>
            <person name="Sun H."/>
            <person name="Yadav J.S."/>
            <person name="Pangilinan J."/>
            <person name="Larsson K.H."/>
            <person name="Matsuura K."/>
            <person name="Barry K."/>
            <person name="Labutti K."/>
            <person name="Kuo R."/>
            <person name="Ohm R.A."/>
            <person name="Bhattacharya S.S."/>
            <person name="Shirouzu T."/>
            <person name="Yoshinaga Y."/>
            <person name="Martin F.M."/>
            <person name="Grigoriev I.V."/>
            <person name="Hibbett D.S."/>
        </authorList>
    </citation>
    <scope>NUCLEOTIDE SEQUENCE [LARGE SCALE GENOMIC DNA]</scope>
    <source>
        <strain evidence="15 16">HHB12733</strain>
    </source>
</reference>
<evidence type="ECO:0000256" key="1">
    <source>
        <dbReference type="ARBA" id="ARBA00004305"/>
    </source>
</evidence>
<evidence type="ECO:0000313" key="16">
    <source>
        <dbReference type="Proteomes" id="UP000076842"/>
    </source>
</evidence>
<evidence type="ECO:0000256" key="11">
    <source>
        <dbReference type="ARBA" id="ARBA00031194"/>
    </source>
</evidence>
<evidence type="ECO:0000256" key="7">
    <source>
        <dbReference type="ARBA" id="ARBA00022917"/>
    </source>
</evidence>
<dbReference type="InParanoid" id="A0A165J990"/>
<comment type="similarity">
    <text evidence="2">Belongs to the class-II aminoacyl-tRNA synthetase family.</text>
</comment>
<keyword evidence="7" id="KW-0648">Protein biosynthesis</keyword>
<dbReference type="InterPro" id="IPR006195">
    <property type="entry name" value="aa-tRNA-synth_II"/>
</dbReference>
<dbReference type="EMBL" id="KV423922">
    <property type="protein sequence ID" value="KZT61542.1"/>
    <property type="molecule type" value="Genomic_DNA"/>
</dbReference>
<evidence type="ECO:0000256" key="12">
    <source>
        <dbReference type="ARBA" id="ARBA00049255"/>
    </source>
</evidence>
<dbReference type="InterPro" id="IPR005121">
    <property type="entry name" value="Fdx_antiC-bd"/>
</dbReference>
<dbReference type="Gene3D" id="3.30.930.10">
    <property type="entry name" value="Bira Bifunctional Protein, Domain 2"/>
    <property type="match status" value="1"/>
</dbReference>
<keyword evidence="8" id="KW-0809">Transit peptide</keyword>
<dbReference type="AlphaFoldDB" id="A0A165J990"/>
<evidence type="ECO:0000256" key="4">
    <source>
        <dbReference type="ARBA" id="ARBA00022598"/>
    </source>
</evidence>
<dbReference type="GO" id="GO:0000049">
    <property type="term" value="F:tRNA binding"/>
    <property type="evidence" value="ECO:0007669"/>
    <property type="project" value="InterPro"/>
</dbReference>
<feature type="domain" description="FDX-ACB" evidence="14">
    <location>
        <begin position="346"/>
        <end position="454"/>
    </location>
</feature>
<evidence type="ECO:0000256" key="3">
    <source>
        <dbReference type="ARBA" id="ARBA00012814"/>
    </source>
</evidence>
<keyword evidence="6" id="KW-0067">ATP-binding</keyword>
<dbReference type="Pfam" id="PF03147">
    <property type="entry name" value="FDX-ACB"/>
    <property type="match status" value="1"/>
</dbReference>
<dbReference type="GO" id="GO:0005759">
    <property type="term" value="C:mitochondrial matrix"/>
    <property type="evidence" value="ECO:0007669"/>
    <property type="project" value="UniProtKB-SubCell"/>
</dbReference>
<proteinExistence type="inferred from homology"/>
<dbReference type="OrthoDB" id="4457at2759"/>
<dbReference type="FunFam" id="3.30.70.380:FF:000002">
    <property type="entry name" value="phenylalanine--tRNA ligase, mitochondrial"/>
    <property type="match status" value="1"/>
</dbReference>
<dbReference type="FunCoup" id="A0A165J990">
    <property type="interactions" value="401"/>
</dbReference>
<evidence type="ECO:0000256" key="8">
    <source>
        <dbReference type="ARBA" id="ARBA00022946"/>
    </source>
</evidence>
<dbReference type="Pfam" id="PF01409">
    <property type="entry name" value="tRNA-synt_2d"/>
    <property type="match status" value="2"/>
</dbReference>